<organism evidence="2 3">
    <name type="scientific">Hominibacterium faecale</name>
    <dbReference type="NCBI Taxonomy" id="2839743"/>
    <lineage>
        <taxon>Bacteria</taxon>
        <taxon>Bacillati</taxon>
        <taxon>Bacillota</taxon>
        <taxon>Clostridia</taxon>
        <taxon>Peptostreptococcales</taxon>
        <taxon>Anaerovoracaceae</taxon>
        <taxon>Hominibacterium</taxon>
    </lineage>
</organism>
<evidence type="ECO:0000256" key="1">
    <source>
        <dbReference type="SAM" id="Phobius"/>
    </source>
</evidence>
<name>A0A9J6QW42_9FIRM</name>
<gene>
    <name evidence="2" type="ORF">OBO34_10290</name>
</gene>
<keyword evidence="1" id="KW-0812">Transmembrane</keyword>
<feature type="transmembrane region" description="Helical" evidence="1">
    <location>
        <begin position="45"/>
        <end position="65"/>
    </location>
</feature>
<proteinExistence type="predicted"/>
<sequence>MNNWRAKLYQFMQGRYGFDAFGQFLIIASMVVILLSNLIRFRFVYLAGIALLIYAYFRIISRNIYKRQRENQKYLALRAKFSRKKKGGTVNNWKGGNTNTGYGPGAAGGNENENAQFSFYRCRNCGQTVRVPKGKGTIKITCPSCGNSFIDRT</sequence>
<dbReference type="Proteomes" id="UP001065549">
    <property type="component" value="Unassembled WGS sequence"/>
</dbReference>
<evidence type="ECO:0000313" key="3">
    <source>
        <dbReference type="Proteomes" id="UP001065549"/>
    </source>
</evidence>
<dbReference type="EMBL" id="JAOSHN010000004">
    <property type="protein sequence ID" value="MCU7378742.1"/>
    <property type="molecule type" value="Genomic_DNA"/>
</dbReference>
<accession>A0A9J6QW42</accession>
<reference evidence="2" key="1">
    <citation type="submission" date="2022-09" db="EMBL/GenBank/DDBJ databases">
        <title>Culturomic study of gut microbiota in children with autism spectrum disorder.</title>
        <authorList>
            <person name="Efimov B.A."/>
            <person name="Chaplin A.V."/>
            <person name="Sokolova S.R."/>
            <person name="Pikina A.P."/>
            <person name="Korzhanova M."/>
            <person name="Belova V."/>
            <person name="Korostin D."/>
        </authorList>
    </citation>
    <scope>NUCLEOTIDE SEQUENCE</scope>
    <source>
        <strain evidence="2">ASD5510</strain>
    </source>
</reference>
<evidence type="ECO:0008006" key="4">
    <source>
        <dbReference type="Google" id="ProtNLM"/>
    </source>
</evidence>
<dbReference type="AlphaFoldDB" id="A0A9J6QW42"/>
<dbReference type="RefSeq" id="WP_253021133.1">
    <property type="nucleotide sequence ID" value="NZ_JAOSHN010000004.1"/>
</dbReference>
<keyword evidence="3" id="KW-1185">Reference proteome</keyword>
<feature type="transmembrane region" description="Helical" evidence="1">
    <location>
        <begin position="20"/>
        <end position="39"/>
    </location>
</feature>
<protein>
    <recommendedName>
        <fullName evidence="4">Zn-finger containing protein</fullName>
    </recommendedName>
</protein>
<comment type="caution">
    <text evidence="2">The sequence shown here is derived from an EMBL/GenBank/DDBJ whole genome shotgun (WGS) entry which is preliminary data.</text>
</comment>
<keyword evidence="1" id="KW-0472">Membrane</keyword>
<evidence type="ECO:0000313" key="2">
    <source>
        <dbReference type="EMBL" id="MCU7378742.1"/>
    </source>
</evidence>
<keyword evidence="1" id="KW-1133">Transmembrane helix</keyword>
<dbReference type="Gene3D" id="2.20.28.30">
    <property type="entry name" value="RNA polymerase ii, chain L"/>
    <property type="match status" value="1"/>
</dbReference>